<evidence type="ECO:0000259" key="9">
    <source>
        <dbReference type="PROSITE" id="PS50109"/>
    </source>
</evidence>
<dbReference type="InterPro" id="IPR013767">
    <property type="entry name" value="PAS_fold"/>
</dbReference>
<dbReference type="InterPro" id="IPR000014">
    <property type="entry name" value="PAS"/>
</dbReference>
<dbReference type="Proteomes" id="UP000566324">
    <property type="component" value="Unassembled WGS sequence"/>
</dbReference>
<dbReference type="Pfam" id="PF00989">
    <property type="entry name" value="PAS"/>
    <property type="match status" value="1"/>
</dbReference>
<evidence type="ECO:0000256" key="4">
    <source>
        <dbReference type="ARBA" id="ARBA00022679"/>
    </source>
</evidence>
<dbReference type="CDD" id="cd00130">
    <property type="entry name" value="PAS"/>
    <property type="match status" value="1"/>
</dbReference>
<keyword evidence="6 10" id="KW-0418">Kinase</keyword>
<dbReference type="InterPro" id="IPR036890">
    <property type="entry name" value="HATPase_C_sf"/>
</dbReference>
<dbReference type="PANTHER" id="PTHR43065:SF10">
    <property type="entry name" value="PEROXIDE STRESS-ACTIVATED HISTIDINE KINASE MAK3"/>
    <property type="match status" value="1"/>
</dbReference>
<dbReference type="Gene3D" id="1.10.287.130">
    <property type="match status" value="1"/>
</dbReference>
<dbReference type="SUPFAM" id="SSF47384">
    <property type="entry name" value="Homodimeric domain of signal transducing histidine kinase"/>
    <property type="match status" value="1"/>
</dbReference>
<evidence type="ECO:0000313" key="11">
    <source>
        <dbReference type="Proteomes" id="UP000566324"/>
    </source>
</evidence>
<dbReference type="SMART" id="SM00388">
    <property type="entry name" value="HisKA"/>
    <property type="match status" value="1"/>
</dbReference>
<reference evidence="10 11" key="1">
    <citation type="submission" date="2020-08" db="EMBL/GenBank/DDBJ databases">
        <title>Genomic Encyclopedia of Type Strains, Phase IV (KMG-IV): sequencing the most valuable type-strain genomes for metagenomic binning, comparative biology and taxonomic classification.</title>
        <authorList>
            <person name="Goeker M."/>
        </authorList>
    </citation>
    <scope>NUCLEOTIDE SEQUENCE [LARGE SCALE GENOMIC DNA]</scope>
    <source>
        <strain evidence="10 11">DSM 17328</strain>
    </source>
</reference>
<dbReference type="AlphaFoldDB" id="A0A7W7AY54"/>
<dbReference type="InterPro" id="IPR004358">
    <property type="entry name" value="Sig_transdc_His_kin-like_C"/>
</dbReference>
<keyword evidence="7" id="KW-0067">ATP-binding</keyword>
<dbReference type="EMBL" id="JACHNZ010000001">
    <property type="protein sequence ID" value="MBB4630535.1"/>
    <property type="molecule type" value="Genomic_DNA"/>
</dbReference>
<dbReference type="GO" id="GO:0005524">
    <property type="term" value="F:ATP binding"/>
    <property type="evidence" value="ECO:0007669"/>
    <property type="project" value="UniProtKB-KW"/>
</dbReference>
<evidence type="ECO:0000313" key="10">
    <source>
        <dbReference type="EMBL" id="MBB4630535.1"/>
    </source>
</evidence>
<dbReference type="RefSeq" id="WP_184063587.1">
    <property type="nucleotide sequence ID" value="NZ_JACHNZ010000001.1"/>
</dbReference>
<accession>A0A7W7AY54</accession>
<dbReference type="EC" id="2.7.13.3" evidence="2"/>
<evidence type="ECO:0000256" key="8">
    <source>
        <dbReference type="ARBA" id="ARBA00023012"/>
    </source>
</evidence>
<gene>
    <name evidence="10" type="ORF">GGQ98_000136</name>
</gene>
<proteinExistence type="predicted"/>
<dbReference type="PROSITE" id="PS50109">
    <property type="entry name" value="HIS_KIN"/>
    <property type="match status" value="1"/>
</dbReference>
<keyword evidence="3" id="KW-0597">Phosphoprotein</keyword>
<dbReference type="Pfam" id="PF00512">
    <property type="entry name" value="HisKA"/>
    <property type="match status" value="1"/>
</dbReference>
<name>A0A7W7AY54_9SPHN</name>
<dbReference type="InterPro" id="IPR003661">
    <property type="entry name" value="HisK_dim/P_dom"/>
</dbReference>
<sequence length="363" mass="38947">MATVPAVPLVPPPSADDLLASLPIPIVLIDASGAPARMNTAAEDMFNLSEPALVDRGWGAIFPEDSAVRAVLFEAVVTGGEFAAYDLEIAFIGGRRILADLLVSPVPDSPGWSTLVFQRRAAATMVNRQREQVGAAKTAVGVAAMLAHEIKNPLSGIRGAAQLLAQDGDPELTDLICTEVDRISTLIDSMEEFTDTRPLKRQPENIHLILGHVRRLAEHGFARDVEFEEEYDPSLPDVDGDRDALIQIFVNLVKNASEATGNKGKIRLRSAYRHGLKVAVKGSKRRMSVPIEVCVIDDGPGAPADVAEHLFDPFVSTKPGGTGLGLALVAKLVGDHGGLIEYDRHNNPPRTIFRVLLPTATSL</sequence>
<dbReference type="GO" id="GO:0006355">
    <property type="term" value="P:regulation of DNA-templated transcription"/>
    <property type="evidence" value="ECO:0007669"/>
    <property type="project" value="InterPro"/>
</dbReference>
<keyword evidence="11" id="KW-1185">Reference proteome</keyword>
<evidence type="ECO:0000256" key="2">
    <source>
        <dbReference type="ARBA" id="ARBA00012438"/>
    </source>
</evidence>
<evidence type="ECO:0000256" key="1">
    <source>
        <dbReference type="ARBA" id="ARBA00000085"/>
    </source>
</evidence>
<comment type="caution">
    <text evidence="10">The sequence shown here is derived from an EMBL/GenBank/DDBJ whole genome shotgun (WGS) entry which is preliminary data.</text>
</comment>
<feature type="domain" description="Histidine kinase" evidence="9">
    <location>
        <begin position="145"/>
        <end position="361"/>
    </location>
</feature>
<evidence type="ECO:0000256" key="3">
    <source>
        <dbReference type="ARBA" id="ARBA00022553"/>
    </source>
</evidence>
<organism evidence="10 11">
    <name type="scientific">Sphingosinicella soli</name>
    <dbReference type="NCBI Taxonomy" id="333708"/>
    <lineage>
        <taxon>Bacteria</taxon>
        <taxon>Pseudomonadati</taxon>
        <taxon>Pseudomonadota</taxon>
        <taxon>Alphaproteobacteria</taxon>
        <taxon>Sphingomonadales</taxon>
        <taxon>Sphingosinicellaceae</taxon>
        <taxon>Sphingosinicella</taxon>
    </lineage>
</organism>
<evidence type="ECO:0000256" key="7">
    <source>
        <dbReference type="ARBA" id="ARBA00022840"/>
    </source>
</evidence>
<dbReference type="InterPro" id="IPR003594">
    <property type="entry name" value="HATPase_dom"/>
</dbReference>
<protein>
    <recommendedName>
        <fullName evidence="2">histidine kinase</fullName>
        <ecNumber evidence="2">2.7.13.3</ecNumber>
    </recommendedName>
</protein>
<dbReference type="PANTHER" id="PTHR43065">
    <property type="entry name" value="SENSOR HISTIDINE KINASE"/>
    <property type="match status" value="1"/>
</dbReference>
<dbReference type="InterPro" id="IPR005467">
    <property type="entry name" value="His_kinase_dom"/>
</dbReference>
<keyword evidence="8" id="KW-0902">Two-component regulatory system</keyword>
<dbReference type="CDD" id="cd00082">
    <property type="entry name" value="HisKA"/>
    <property type="match status" value="1"/>
</dbReference>
<comment type="catalytic activity">
    <reaction evidence="1">
        <text>ATP + protein L-histidine = ADP + protein N-phospho-L-histidine.</text>
        <dbReference type="EC" id="2.7.13.3"/>
    </reaction>
</comment>
<dbReference type="Gene3D" id="3.30.450.20">
    <property type="entry name" value="PAS domain"/>
    <property type="match status" value="1"/>
</dbReference>
<dbReference type="Pfam" id="PF02518">
    <property type="entry name" value="HATPase_c"/>
    <property type="match status" value="1"/>
</dbReference>
<evidence type="ECO:0000256" key="5">
    <source>
        <dbReference type="ARBA" id="ARBA00022741"/>
    </source>
</evidence>
<keyword evidence="5" id="KW-0547">Nucleotide-binding</keyword>
<evidence type="ECO:0000256" key="6">
    <source>
        <dbReference type="ARBA" id="ARBA00022777"/>
    </source>
</evidence>
<dbReference type="InterPro" id="IPR036097">
    <property type="entry name" value="HisK_dim/P_sf"/>
</dbReference>
<dbReference type="SUPFAM" id="SSF55785">
    <property type="entry name" value="PYP-like sensor domain (PAS domain)"/>
    <property type="match status" value="1"/>
</dbReference>
<keyword evidence="4 10" id="KW-0808">Transferase</keyword>
<dbReference type="InterPro" id="IPR035965">
    <property type="entry name" value="PAS-like_dom_sf"/>
</dbReference>
<dbReference type="GO" id="GO:0000155">
    <property type="term" value="F:phosphorelay sensor kinase activity"/>
    <property type="evidence" value="ECO:0007669"/>
    <property type="project" value="InterPro"/>
</dbReference>
<dbReference type="PRINTS" id="PR00344">
    <property type="entry name" value="BCTRLSENSOR"/>
</dbReference>
<dbReference type="Gene3D" id="3.30.565.10">
    <property type="entry name" value="Histidine kinase-like ATPase, C-terminal domain"/>
    <property type="match status" value="1"/>
</dbReference>
<dbReference type="SUPFAM" id="SSF55874">
    <property type="entry name" value="ATPase domain of HSP90 chaperone/DNA topoisomerase II/histidine kinase"/>
    <property type="match status" value="1"/>
</dbReference>
<dbReference type="SMART" id="SM00387">
    <property type="entry name" value="HATPase_c"/>
    <property type="match status" value="1"/>
</dbReference>